<organism evidence="1">
    <name type="scientific">Anguilla anguilla</name>
    <name type="common">European freshwater eel</name>
    <name type="synonym">Muraena anguilla</name>
    <dbReference type="NCBI Taxonomy" id="7936"/>
    <lineage>
        <taxon>Eukaryota</taxon>
        <taxon>Metazoa</taxon>
        <taxon>Chordata</taxon>
        <taxon>Craniata</taxon>
        <taxon>Vertebrata</taxon>
        <taxon>Euteleostomi</taxon>
        <taxon>Actinopterygii</taxon>
        <taxon>Neopterygii</taxon>
        <taxon>Teleostei</taxon>
        <taxon>Anguilliformes</taxon>
        <taxon>Anguillidae</taxon>
        <taxon>Anguilla</taxon>
    </lineage>
</organism>
<protein>
    <submittedName>
        <fullName evidence="1">Uncharacterized protein</fullName>
    </submittedName>
</protein>
<proteinExistence type="predicted"/>
<accession>A0A0E9VUY7</accession>
<reference evidence="1" key="1">
    <citation type="submission" date="2014-11" db="EMBL/GenBank/DDBJ databases">
        <authorList>
            <person name="Amaro Gonzalez C."/>
        </authorList>
    </citation>
    <scope>NUCLEOTIDE SEQUENCE</scope>
</reference>
<dbReference type="AlphaFoldDB" id="A0A0E9VUY7"/>
<name>A0A0E9VUY7_ANGAN</name>
<sequence length="36" mass="3768">MGLSSGLCAGHSISSTPNCANHFFMDLTLHMLALSC</sequence>
<reference evidence="1" key="2">
    <citation type="journal article" date="2015" name="Fish Shellfish Immunol.">
        <title>Early steps in the European eel (Anguilla anguilla)-Vibrio vulnificus interaction in the gills: Role of the RtxA13 toxin.</title>
        <authorList>
            <person name="Callol A."/>
            <person name="Pajuelo D."/>
            <person name="Ebbesson L."/>
            <person name="Teles M."/>
            <person name="MacKenzie S."/>
            <person name="Amaro C."/>
        </authorList>
    </citation>
    <scope>NUCLEOTIDE SEQUENCE</scope>
</reference>
<evidence type="ECO:0000313" key="1">
    <source>
        <dbReference type="EMBL" id="JAH81817.1"/>
    </source>
</evidence>
<dbReference type="EMBL" id="GBXM01026760">
    <property type="protein sequence ID" value="JAH81817.1"/>
    <property type="molecule type" value="Transcribed_RNA"/>
</dbReference>